<name>A0ABS8BWV4_9RHOB</name>
<keyword evidence="1" id="KW-0472">Membrane</keyword>
<dbReference type="EMBL" id="JAJATZ010000006">
    <property type="protein sequence ID" value="MCB5200207.1"/>
    <property type="molecule type" value="Genomic_DNA"/>
</dbReference>
<evidence type="ECO:0000313" key="3">
    <source>
        <dbReference type="Proteomes" id="UP001138961"/>
    </source>
</evidence>
<sequence length="114" mass="12601">MSLSKGGLGRSQSVLYTNRRRLSHGKTFTIDGNNLIVAQPVGYRPAFPWRGVMLILVCCFSMKAFVMGIMSDADYAARLEQLNEGVQIERVAAWMMQPDPVSSAIAGLWAPSRH</sequence>
<keyword evidence="3" id="KW-1185">Reference proteome</keyword>
<dbReference type="RefSeq" id="WP_090158641.1">
    <property type="nucleotide sequence ID" value="NZ_JAJATZ010000006.1"/>
</dbReference>
<protein>
    <submittedName>
        <fullName evidence="2">Uncharacterized protein</fullName>
    </submittedName>
</protein>
<keyword evidence="1" id="KW-0812">Transmembrane</keyword>
<keyword evidence="1" id="KW-1133">Transmembrane helix</keyword>
<dbReference type="Proteomes" id="UP001138961">
    <property type="component" value="Unassembled WGS sequence"/>
</dbReference>
<evidence type="ECO:0000256" key="1">
    <source>
        <dbReference type="SAM" id="Phobius"/>
    </source>
</evidence>
<organism evidence="2 3">
    <name type="scientific">Loktanella gaetbuli</name>
    <dbReference type="NCBI Taxonomy" id="2881335"/>
    <lineage>
        <taxon>Bacteria</taxon>
        <taxon>Pseudomonadati</taxon>
        <taxon>Pseudomonadota</taxon>
        <taxon>Alphaproteobacteria</taxon>
        <taxon>Rhodobacterales</taxon>
        <taxon>Roseobacteraceae</taxon>
        <taxon>Loktanella</taxon>
    </lineage>
</organism>
<comment type="caution">
    <text evidence="2">The sequence shown here is derived from an EMBL/GenBank/DDBJ whole genome shotgun (WGS) entry which is preliminary data.</text>
</comment>
<feature type="transmembrane region" description="Helical" evidence="1">
    <location>
        <begin position="49"/>
        <end position="70"/>
    </location>
</feature>
<proteinExistence type="predicted"/>
<gene>
    <name evidence="2" type="ORF">LGQ03_13230</name>
</gene>
<evidence type="ECO:0000313" key="2">
    <source>
        <dbReference type="EMBL" id="MCB5200207.1"/>
    </source>
</evidence>
<accession>A0ABS8BWV4</accession>
<reference evidence="2" key="1">
    <citation type="submission" date="2021-10" db="EMBL/GenBank/DDBJ databases">
        <title>Loktanella gaetbuli sp. nov., isolated from a tidal flat.</title>
        <authorList>
            <person name="Park S."/>
            <person name="Yoon J.-H."/>
        </authorList>
    </citation>
    <scope>NUCLEOTIDE SEQUENCE</scope>
    <source>
        <strain evidence="2">TSTF-M6</strain>
    </source>
</reference>